<keyword evidence="3 6" id="KW-0812">Transmembrane</keyword>
<accession>A0A518DLN4</accession>
<dbReference type="CDD" id="cd06550">
    <property type="entry name" value="TM_ABC_iron-siderophores_like"/>
    <property type="match status" value="1"/>
</dbReference>
<dbReference type="EMBL" id="CP036433">
    <property type="protein sequence ID" value="QDU92735.1"/>
    <property type="molecule type" value="Genomic_DNA"/>
</dbReference>
<dbReference type="RefSeq" id="WP_145048951.1">
    <property type="nucleotide sequence ID" value="NZ_CP036433.1"/>
</dbReference>
<comment type="similarity">
    <text evidence="2 6">Belongs to the ABC-3 integral membrane protein family.</text>
</comment>
<evidence type="ECO:0000256" key="2">
    <source>
        <dbReference type="ARBA" id="ARBA00008034"/>
    </source>
</evidence>
<feature type="transmembrane region" description="Helical" evidence="7">
    <location>
        <begin position="50"/>
        <end position="70"/>
    </location>
</feature>
<sequence length="518" mass="55593">MNDLYSLLVNLHELNAGAFRAAIAGVLVSGVCGVMGCFIILRRTSFLADAVAHSMLAGVVAGFLVIRFAMQVPAVATLIDATLGETARSTAMLIGATLAGLLTVALVNFISRTSRVKEDAVIGLTYTAVFSLGGVFASYFSRYIDLDLYHFLIGDLLGVSHGDMWMIAGVAAIVLAVVLCFFRSLLLVSFDPVMAASIGVSVLLVEYVLTICTAMVVVAGVTVVGVVMVVGLLIIPAATAYLISDRLSRMLPLAGMFGVTGFVIGYSAALWLQQVAPGAAIVLACAGQFSIAFCLAPKYGLLADWMRRRNLAPQQLVEDVLGSILRSPQEQAPLADVLRLVAGKSREIRRAVRSLDRQGLLSSDGETLSLTDEGRREGLRLLRAHRLWESYLAHVGMPSEELHDRAHQLEHVHDEETVDYLDDKLGHPLLDPHGSEIPEDFVHLTPGAEVNAALLRTGRRGEITALEPAAEGLGLEIGMWIMAGDRQRDGEAWLFHLPGGAKVLLDHAAADAVRVRVE</sequence>
<keyword evidence="5 7" id="KW-0472">Membrane</keyword>
<dbReference type="GO" id="GO:0010043">
    <property type="term" value="P:response to zinc ion"/>
    <property type="evidence" value="ECO:0007669"/>
    <property type="project" value="TreeGrafter"/>
</dbReference>
<dbReference type="Gene3D" id="1.10.10.10">
    <property type="entry name" value="Winged helix-like DNA-binding domain superfamily/Winged helix DNA-binding domain"/>
    <property type="match status" value="1"/>
</dbReference>
<dbReference type="SUPFAM" id="SSF81345">
    <property type="entry name" value="ABC transporter involved in vitamin B12 uptake, BtuC"/>
    <property type="match status" value="1"/>
</dbReference>
<protein>
    <submittedName>
        <fullName evidence="9">Manganese transport system membrane protein MntB</fullName>
    </submittedName>
</protein>
<dbReference type="Pfam" id="PF00950">
    <property type="entry name" value="ABC-3"/>
    <property type="match status" value="1"/>
</dbReference>
<dbReference type="InterPro" id="IPR037294">
    <property type="entry name" value="ABC_BtuC-like"/>
</dbReference>
<dbReference type="InterPro" id="IPR036388">
    <property type="entry name" value="WH-like_DNA-bd_sf"/>
</dbReference>
<dbReference type="Gene3D" id="1.10.3470.10">
    <property type="entry name" value="ABC transporter involved in vitamin B12 uptake, BtuC"/>
    <property type="match status" value="1"/>
</dbReference>
<dbReference type="InterPro" id="IPR036421">
    <property type="entry name" value="Fe_dep_repressor_sf"/>
</dbReference>
<evidence type="ECO:0000256" key="5">
    <source>
        <dbReference type="ARBA" id="ARBA00023136"/>
    </source>
</evidence>
<evidence type="ECO:0000256" key="1">
    <source>
        <dbReference type="ARBA" id="ARBA00004141"/>
    </source>
</evidence>
<dbReference type="SMART" id="SM00529">
    <property type="entry name" value="HTH_DTXR"/>
    <property type="match status" value="1"/>
</dbReference>
<feature type="transmembrane region" description="Helical" evidence="7">
    <location>
        <begin position="121"/>
        <end position="144"/>
    </location>
</feature>
<proteinExistence type="inferred from homology"/>
<feature type="transmembrane region" description="Helical" evidence="7">
    <location>
        <begin position="90"/>
        <end position="109"/>
    </location>
</feature>
<evidence type="ECO:0000313" key="9">
    <source>
        <dbReference type="EMBL" id="QDU92735.1"/>
    </source>
</evidence>
<feature type="domain" description="Iron dependent repressor metal binding and dimerisation" evidence="8">
    <location>
        <begin position="371"/>
        <end position="439"/>
    </location>
</feature>
<feature type="transmembrane region" description="Helical" evidence="7">
    <location>
        <begin position="278"/>
        <end position="301"/>
    </location>
</feature>
<feature type="transmembrane region" description="Helical" evidence="7">
    <location>
        <begin position="164"/>
        <end position="186"/>
    </location>
</feature>
<dbReference type="PANTHER" id="PTHR30477:SF0">
    <property type="entry name" value="METAL TRANSPORT SYSTEM MEMBRANE PROTEIN TM_0125-RELATED"/>
    <property type="match status" value="1"/>
</dbReference>
<dbReference type="Pfam" id="PF02742">
    <property type="entry name" value="Fe_dep_repr_C"/>
    <property type="match status" value="1"/>
</dbReference>
<reference evidence="9 10" key="1">
    <citation type="submission" date="2019-02" db="EMBL/GenBank/DDBJ databases">
        <title>Deep-cultivation of Planctomycetes and their phenomic and genomic characterization uncovers novel biology.</title>
        <authorList>
            <person name="Wiegand S."/>
            <person name="Jogler M."/>
            <person name="Boedeker C."/>
            <person name="Pinto D."/>
            <person name="Vollmers J."/>
            <person name="Rivas-Marin E."/>
            <person name="Kohn T."/>
            <person name="Peeters S.H."/>
            <person name="Heuer A."/>
            <person name="Rast P."/>
            <person name="Oberbeckmann S."/>
            <person name="Bunk B."/>
            <person name="Jeske O."/>
            <person name="Meyerdierks A."/>
            <person name="Storesund J.E."/>
            <person name="Kallscheuer N."/>
            <person name="Luecker S."/>
            <person name="Lage O.M."/>
            <person name="Pohl T."/>
            <person name="Merkel B.J."/>
            <person name="Hornburger P."/>
            <person name="Mueller R.-W."/>
            <person name="Bruemmer F."/>
            <person name="Labrenz M."/>
            <person name="Spormann A.M."/>
            <person name="Op den Camp H."/>
            <person name="Overmann J."/>
            <person name="Amann R."/>
            <person name="Jetten M.S.M."/>
            <person name="Mascher T."/>
            <person name="Medema M.H."/>
            <person name="Devos D.P."/>
            <person name="Kaster A.-K."/>
            <person name="Ovreas L."/>
            <person name="Rohde M."/>
            <person name="Galperin M.Y."/>
            <person name="Jogler C."/>
        </authorList>
    </citation>
    <scope>NUCLEOTIDE SEQUENCE [LARGE SCALE GENOMIC DNA]</scope>
    <source>
        <strain evidence="9 10">Pla85_3_4</strain>
    </source>
</reference>
<keyword evidence="10" id="KW-1185">Reference proteome</keyword>
<dbReference type="GO" id="GO:0046983">
    <property type="term" value="F:protein dimerization activity"/>
    <property type="evidence" value="ECO:0007669"/>
    <property type="project" value="InterPro"/>
</dbReference>
<evidence type="ECO:0000256" key="7">
    <source>
        <dbReference type="SAM" id="Phobius"/>
    </source>
</evidence>
<dbReference type="KEGG" id="lcre:Pla8534_04840"/>
<dbReference type="AlphaFoldDB" id="A0A518DLN4"/>
<keyword evidence="4 7" id="KW-1133">Transmembrane helix</keyword>
<dbReference type="GO" id="GO:0043190">
    <property type="term" value="C:ATP-binding cassette (ABC) transporter complex"/>
    <property type="evidence" value="ECO:0007669"/>
    <property type="project" value="InterPro"/>
</dbReference>
<dbReference type="InterPro" id="IPR022689">
    <property type="entry name" value="Iron_dep_repressor"/>
</dbReference>
<comment type="subcellular location">
    <subcellularLocation>
        <location evidence="6">Cell membrane</location>
        <topology evidence="6">Multi-pass membrane protein</topology>
    </subcellularLocation>
    <subcellularLocation>
        <location evidence="1">Membrane</location>
        <topology evidence="1">Multi-pass membrane protein</topology>
    </subcellularLocation>
</comment>
<dbReference type="InterPro" id="IPR001626">
    <property type="entry name" value="ABC_TroCD"/>
</dbReference>
<evidence type="ECO:0000256" key="4">
    <source>
        <dbReference type="ARBA" id="ARBA00022989"/>
    </source>
</evidence>
<dbReference type="GO" id="GO:0055085">
    <property type="term" value="P:transmembrane transport"/>
    <property type="evidence" value="ECO:0007669"/>
    <property type="project" value="InterPro"/>
</dbReference>
<dbReference type="PANTHER" id="PTHR30477">
    <property type="entry name" value="ABC-TRANSPORTER METAL-BINDING PROTEIN"/>
    <property type="match status" value="1"/>
</dbReference>
<evidence type="ECO:0000259" key="8">
    <source>
        <dbReference type="Pfam" id="PF02742"/>
    </source>
</evidence>
<evidence type="ECO:0000256" key="6">
    <source>
        <dbReference type="RuleBase" id="RU003943"/>
    </source>
</evidence>
<organism evidence="9 10">
    <name type="scientific">Lignipirellula cremea</name>
    <dbReference type="NCBI Taxonomy" id="2528010"/>
    <lineage>
        <taxon>Bacteria</taxon>
        <taxon>Pseudomonadati</taxon>
        <taxon>Planctomycetota</taxon>
        <taxon>Planctomycetia</taxon>
        <taxon>Pirellulales</taxon>
        <taxon>Pirellulaceae</taxon>
        <taxon>Lignipirellula</taxon>
    </lineage>
</organism>
<feature type="transmembrane region" description="Helical" evidence="7">
    <location>
        <begin position="20"/>
        <end position="41"/>
    </location>
</feature>
<dbReference type="Proteomes" id="UP000317648">
    <property type="component" value="Chromosome"/>
</dbReference>
<keyword evidence="6" id="KW-0813">Transport</keyword>
<name>A0A518DLN4_9BACT</name>
<dbReference type="SUPFAM" id="SSF47979">
    <property type="entry name" value="Iron-dependent repressor protein, dimerization domain"/>
    <property type="match status" value="1"/>
</dbReference>
<evidence type="ECO:0000313" key="10">
    <source>
        <dbReference type="Proteomes" id="UP000317648"/>
    </source>
</evidence>
<dbReference type="OrthoDB" id="9788905at2"/>
<gene>
    <name evidence="9" type="primary">mntB</name>
    <name evidence="9" type="ORF">Pla8534_04840</name>
</gene>
<feature type="transmembrane region" description="Helical" evidence="7">
    <location>
        <begin position="223"/>
        <end position="243"/>
    </location>
</feature>
<dbReference type="InterPro" id="IPR001367">
    <property type="entry name" value="Fe_dep_repressor"/>
</dbReference>
<feature type="transmembrane region" description="Helical" evidence="7">
    <location>
        <begin position="193"/>
        <end position="217"/>
    </location>
</feature>
<dbReference type="GO" id="GO:0003700">
    <property type="term" value="F:DNA-binding transcription factor activity"/>
    <property type="evidence" value="ECO:0007669"/>
    <property type="project" value="InterPro"/>
</dbReference>
<dbReference type="GO" id="GO:0046914">
    <property type="term" value="F:transition metal ion binding"/>
    <property type="evidence" value="ECO:0007669"/>
    <property type="project" value="InterPro"/>
</dbReference>
<evidence type="ECO:0000256" key="3">
    <source>
        <dbReference type="ARBA" id="ARBA00022692"/>
    </source>
</evidence>
<feature type="transmembrane region" description="Helical" evidence="7">
    <location>
        <begin position="250"/>
        <end position="272"/>
    </location>
</feature>